<organism evidence="1">
    <name type="scientific">Moumouvirus sp. 'Monve'</name>
    <dbReference type="NCBI Taxonomy" id="1128131"/>
    <lineage>
        <taxon>Viruses</taxon>
        <taxon>Varidnaviria</taxon>
        <taxon>Bamfordvirae</taxon>
        <taxon>Nucleocytoviricota</taxon>
        <taxon>Megaviricetes</taxon>
        <taxon>Imitervirales</taxon>
        <taxon>Mimiviridae</taxon>
        <taxon>Megamimivirinae</taxon>
        <taxon>Moumouvirus</taxon>
    </lineage>
</organism>
<protein>
    <submittedName>
        <fullName evidence="1">Uncharacterized protein</fullName>
    </submittedName>
</protein>
<evidence type="ECO:0000313" key="1">
    <source>
        <dbReference type="EMBL" id="AEX63311.1"/>
    </source>
</evidence>
<proteinExistence type="predicted"/>
<accession>H2EFP6</accession>
<dbReference type="EMBL" id="JN885999">
    <property type="protein sequence ID" value="AEX63311.1"/>
    <property type="molecule type" value="Genomic_DNA"/>
</dbReference>
<sequence>MDDPLIKHKLDTYDYEFIKNLVILANSDKSDKLAKDQVVDIFCHYGLFTLISKYIDIYNWPNIIKLANNDQRYVYVLLCCYKKSKKELNVLKK</sequence>
<name>H2EFP6_9VIRU</name>
<gene>
    <name evidence="1" type="ORF">mv_R1109</name>
</gene>
<reference evidence="1" key="1">
    <citation type="submission" date="2011-10" db="EMBL/GenBank/DDBJ databases">
        <title>Provirophages and transpovirons: unique mobilome of giant viruses.</title>
        <authorList>
            <person name="Desnues C."/>
            <person name="LaScola B."/>
            <person name="Yutin N."/>
            <person name="Fournous G."/>
            <person name="Koonin E."/>
            <person name="Raoult D."/>
        </authorList>
    </citation>
    <scope>NUCLEOTIDE SEQUENCE</scope>
    <source>
        <strain evidence="1">Mv13-mv</strain>
    </source>
</reference>